<name>A0A8H3M9F5_9GLOM</name>
<keyword evidence="3 8" id="KW-0349">Heme</keyword>
<dbReference type="GO" id="GO:0020037">
    <property type="term" value="F:heme binding"/>
    <property type="evidence" value="ECO:0007669"/>
    <property type="project" value="InterPro"/>
</dbReference>
<dbReference type="Proteomes" id="UP000615446">
    <property type="component" value="Unassembled WGS sequence"/>
</dbReference>
<dbReference type="PRINTS" id="PR00465">
    <property type="entry name" value="EP450IV"/>
</dbReference>
<dbReference type="PANTHER" id="PTHR24291:SF50">
    <property type="entry name" value="BIFUNCTIONAL ALBAFLAVENONE MONOOXYGENASE_TERPENE SYNTHASE"/>
    <property type="match status" value="1"/>
</dbReference>
<dbReference type="GO" id="GO:0004497">
    <property type="term" value="F:monooxygenase activity"/>
    <property type="evidence" value="ECO:0007669"/>
    <property type="project" value="UniProtKB-KW"/>
</dbReference>
<keyword evidence="4 8" id="KW-0479">Metal-binding</keyword>
<dbReference type="Pfam" id="PF00067">
    <property type="entry name" value="p450"/>
    <property type="match status" value="1"/>
</dbReference>
<keyword evidence="6 8" id="KW-0408">Iron</keyword>
<dbReference type="AlphaFoldDB" id="A0A8H3M9F5"/>
<feature type="binding site" description="axial binding residue" evidence="8">
    <location>
        <position position="239"/>
    </location>
    <ligand>
        <name>heme</name>
        <dbReference type="ChEBI" id="CHEBI:30413"/>
    </ligand>
    <ligandPart>
        <name>Fe</name>
        <dbReference type="ChEBI" id="CHEBI:18248"/>
    </ligandPart>
</feature>
<evidence type="ECO:0000256" key="3">
    <source>
        <dbReference type="ARBA" id="ARBA00022617"/>
    </source>
</evidence>
<evidence type="ECO:0000313" key="9">
    <source>
        <dbReference type="EMBL" id="GET00306.1"/>
    </source>
</evidence>
<dbReference type="InterPro" id="IPR050196">
    <property type="entry name" value="Cytochrome_P450_Monoox"/>
</dbReference>
<organism evidence="9 10">
    <name type="scientific">Rhizophagus clarus</name>
    <dbReference type="NCBI Taxonomy" id="94130"/>
    <lineage>
        <taxon>Eukaryota</taxon>
        <taxon>Fungi</taxon>
        <taxon>Fungi incertae sedis</taxon>
        <taxon>Mucoromycota</taxon>
        <taxon>Glomeromycotina</taxon>
        <taxon>Glomeromycetes</taxon>
        <taxon>Glomerales</taxon>
        <taxon>Glomeraceae</taxon>
        <taxon>Rhizophagus</taxon>
    </lineage>
</organism>
<evidence type="ECO:0000256" key="7">
    <source>
        <dbReference type="ARBA" id="ARBA00023033"/>
    </source>
</evidence>
<dbReference type="GO" id="GO:0005506">
    <property type="term" value="F:iron ion binding"/>
    <property type="evidence" value="ECO:0007669"/>
    <property type="project" value="InterPro"/>
</dbReference>
<dbReference type="EMBL" id="BLAL01000285">
    <property type="protein sequence ID" value="GET00306.1"/>
    <property type="molecule type" value="Genomic_DNA"/>
</dbReference>
<dbReference type="InterPro" id="IPR036396">
    <property type="entry name" value="Cyt_P450_sf"/>
</dbReference>
<dbReference type="Gene3D" id="1.10.630.10">
    <property type="entry name" value="Cytochrome P450"/>
    <property type="match status" value="1"/>
</dbReference>
<evidence type="ECO:0000256" key="8">
    <source>
        <dbReference type="PIRSR" id="PIRSR602403-1"/>
    </source>
</evidence>
<evidence type="ECO:0000256" key="5">
    <source>
        <dbReference type="ARBA" id="ARBA00023002"/>
    </source>
</evidence>
<dbReference type="PANTHER" id="PTHR24291">
    <property type="entry name" value="CYTOCHROME P450 FAMILY 4"/>
    <property type="match status" value="1"/>
</dbReference>
<protein>
    <submittedName>
        <fullName evidence="9">Cytochrome P450</fullName>
    </submittedName>
</protein>
<evidence type="ECO:0000256" key="1">
    <source>
        <dbReference type="ARBA" id="ARBA00001971"/>
    </source>
</evidence>
<dbReference type="InterPro" id="IPR002403">
    <property type="entry name" value="Cyt_P450_E_grp-IV"/>
</dbReference>
<dbReference type="PRINTS" id="PR00385">
    <property type="entry name" value="P450"/>
</dbReference>
<dbReference type="GO" id="GO:0016705">
    <property type="term" value="F:oxidoreductase activity, acting on paired donors, with incorporation or reduction of molecular oxygen"/>
    <property type="evidence" value="ECO:0007669"/>
    <property type="project" value="InterPro"/>
</dbReference>
<evidence type="ECO:0000256" key="2">
    <source>
        <dbReference type="ARBA" id="ARBA00010617"/>
    </source>
</evidence>
<evidence type="ECO:0000256" key="4">
    <source>
        <dbReference type="ARBA" id="ARBA00022723"/>
    </source>
</evidence>
<sequence>MAPSIVRVASTLNEICIGLVGFNYEFNSLPSPSELAIAYESLFIVDRVSKKLVEERYNEVKNGELKGKDLLSLLIKINITLPAEEKMTDEELKYQIMTFLFAGHETTSVSFAWALYLFAQHPHEQDLLREELVKAFPDKSKFNPTYDEINSLEYLNCVVKETLRLNTSAIHVRRVNLKDEILGNYFIPKLGILALHKSPEICGPTAEDFDPKRWLDPSLTINVSNLSNYLPFFNGPRNCIGNKVALAEMKIVLGILIRNFGFQLIEGFNIRKRAFPAPISKISCIHN</sequence>
<evidence type="ECO:0000256" key="6">
    <source>
        <dbReference type="ARBA" id="ARBA00023004"/>
    </source>
</evidence>
<reference evidence="9" key="1">
    <citation type="submission" date="2019-10" db="EMBL/GenBank/DDBJ databases">
        <title>Conservation and host-specific expression of non-tandemly repeated heterogenous ribosome RNA gene in arbuscular mycorrhizal fungi.</title>
        <authorList>
            <person name="Maeda T."/>
            <person name="Kobayashi Y."/>
            <person name="Nakagawa T."/>
            <person name="Ezawa T."/>
            <person name="Yamaguchi K."/>
            <person name="Bino T."/>
            <person name="Nishimoto Y."/>
            <person name="Shigenobu S."/>
            <person name="Kawaguchi M."/>
        </authorList>
    </citation>
    <scope>NUCLEOTIDE SEQUENCE</scope>
    <source>
        <strain evidence="9">HR1</strain>
    </source>
</reference>
<dbReference type="OrthoDB" id="1470350at2759"/>
<keyword evidence="5" id="KW-0560">Oxidoreductase</keyword>
<comment type="caution">
    <text evidence="9">The sequence shown here is derived from an EMBL/GenBank/DDBJ whole genome shotgun (WGS) entry which is preliminary data.</text>
</comment>
<keyword evidence="7" id="KW-0503">Monooxygenase</keyword>
<dbReference type="InterPro" id="IPR001128">
    <property type="entry name" value="Cyt_P450"/>
</dbReference>
<evidence type="ECO:0000313" key="10">
    <source>
        <dbReference type="Proteomes" id="UP000615446"/>
    </source>
</evidence>
<proteinExistence type="inferred from homology"/>
<accession>A0A8H3M9F5</accession>
<dbReference type="SUPFAM" id="SSF48264">
    <property type="entry name" value="Cytochrome P450"/>
    <property type="match status" value="1"/>
</dbReference>
<gene>
    <name evidence="9" type="ORF">RCL2_002677100</name>
</gene>
<comment type="similarity">
    <text evidence="2">Belongs to the cytochrome P450 family.</text>
</comment>
<comment type="cofactor">
    <cofactor evidence="1 8">
        <name>heme</name>
        <dbReference type="ChEBI" id="CHEBI:30413"/>
    </cofactor>
</comment>